<dbReference type="EMBL" id="CAADIS010000002">
    <property type="protein sequence ID" value="VFS04111.1"/>
    <property type="molecule type" value="Genomic_DNA"/>
</dbReference>
<name>A0A484VXQ3_ECOLX</name>
<gene>
    <name evidence="2" type="ORF">NCTC9001_00672</name>
</gene>
<keyword evidence="1" id="KW-0732">Signal</keyword>
<evidence type="ECO:0000313" key="3">
    <source>
        <dbReference type="Proteomes" id="UP000372890"/>
    </source>
</evidence>
<dbReference type="Proteomes" id="UP000372890">
    <property type="component" value="Unassembled WGS sequence"/>
</dbReference>
<reference evidence="2 3" key="1">
    <citation type="submission" date="2019-03" db="EMBL/GenBank/DDBJ databases">
        <authorList>
            <consortium name="Pathogen Informatics"/>
        </authorList>
    </citation>
    <scope>NUCLEOTIDE SEQUENCE [LARGE SCALE GENOMIC DNA]</scope>
    <source>
        <strain evidence="2 3">NCTC9001</strain>
    </source>
</reference>
<feature type="signal peptide" evidence="1">
    <location>
        <begin position="1"/>
        <end position="27"/>
    </location>
</feature>
<organism evidence="2 3">
    <name type="scientific">Escherichia coli</name>
    <dbReference type="NCBI Taxonomy" id="562"/>
    <lineage>
        <taxon>Bacteria</taxon>
        <taxon>Pseudomonadati</taxon>
        <taxon>Pseudomonadota</taxon>
        <taxon>Gammaproteobacteria</taxon>
        <taxon>Enterobacterales</taxon>
        <taxon>Enterobacteriaceae</taxon>
        <taxon>Escherichia</taxon>
    </lineage>
</organism>
<feature type="chain" id="PRO_5019720052" evidence="1">
    <location>
        <begin position="28"/>
        <end position="94"/>
    </location>
</feature>
<evidence type="ECO:0000313" key="2">
    <source>
        <dbReference type="EMBL" id="VFS04111.1"/>
    </source>
</evidence>
<accession>A0A484VXQ3</accession>
<protein>
    <submittedName>
        <fullName evidence="2">Putative fimbrial protein</fullName>
    </submittedName>
</protein>
<evidence type="ECO:0000256" key="1">
    <source>
        <dbReference type="SAM" id="SignalP"/>
    </source>
</evidence>
<sequence>MFRRRGVTLTKALLTVVCMLAAPLTQAISVGNLTFSLPSETDFVSKRVVNNNKSARIYRIAISAIDSPGSSELRTRPVDGELLFAPRQLALQGW</sequence>
<proteinExistence type="predicted"/>
<dbReference type="AlphaFoldDB" id="A0A484VXQ3"/>